<evidence type="ECO:0000313" key="2">
    <source>
        <dbReference type="EMBL" id="SVB06253.1"/>
    </source>
</evidence>
<dbReference type="PANTHER" id="PTHR34219">
    <property type="entry name" value="IRON-REGULATED INNER MEMBRANE PROTEIN-RELATED"/>
    <property type="match status" value="1"/>
</dbReference>
<name>A0A382AZ21_9ZZZZ</name>
<reference evidence="2" key="1">
    <citation type="submission" date="2018-05" db="EMBL/GenBank/DDBJ databases">
        <authorList>
            <person name="Lanie J.A."/>
            <person name="Ng W.-L."/>
            <person name="Kazmierczak K.M."/>
            <person name="Andrzejewski T.M."/>
            <person name="Davidsen T.M."/>
            <person name="Wayne K.J."/>
            <person name="Tettelin H."/>
            <person name="Glass J.I."/>
            <person name="Rusch D."/>
            <person name="Podicherti R."/>
            <person name="Tsui H.-C.T."/>
            <person name="Winkler M.E."/>
        </authorList>
    </citation>
    <scope>NUCLEOTIDE SEQUENCE</scope>
</reference>
<feature type="transmembrane region" description="Helical" evidence="1">
    <location>
        <begin position="340"/>
        <end position="365"/>
    </location>
</feature>
<keyword evidence="1" id="KW-0472">Membrane</keyword>
<proteinExistence type="predicted"/>
<keyword evidence="1" id="KW-1133">Transmembrane helix</keyword>
<evidence type="ECO:0008006" key="3">
    <source>
        <dbReference type="Google" id="ProtNLM"/>
    </source>
</evidence>
<feature type="transmembrane region" description="Helical" evidence="1">
    <location>
        <begin position="142"/>
        <end position="163"/>
    </location>
</feature>
<gene>
    <name evidence="2" type="ORF">METZ01_LOCUS159107</name>
</gene>
<accession>A0A382AZ21</accession>
<dbReference type="Pfam" id="PF03929">
    <property type="entry name" value="PepSY_TM"/>
    <property type="match status" value="1"/>
</dbReference>
<keyword evidence="1" id="KW-0812">Transmembrane</keyword>
<organism evidence="2">
    <name type="scientific">marine metagenome</name>
    <dbReference type="NCBI Taxonomy" id="408172"/>
    <lineage>
        <taxon>unclassified sequences</taxon>
        <taxon>metagenomes</taxon>
        <taxon>ecological metagenomes</taxon>
    </lineage>
</organism>
<protein>
    <recommendedName>
        <fullName evidence="3">PepSY domain-containing protein</fullName>
    </recommendedName>
</protein>
<sequence length="370" mass="42726">MFKKIIFWSHLTIGVTAGAVILMMSITGVLLTYEHQIRSWSLSQRYSLEPSNEFQKKLPLAEIISIANASSDNREINALIVTPETTDPITISYGKGNYIFINPYSGEVMGDHKQGPHKFFDLVWRWHRWFDMNDDTRSYGRAITGAANLGFIFLIVSGFYQWFPKRFNWLSLRKKVFFNKRGLNNSKMRDRNWHDVLGIWSVLPLLIITLTATTFYYSWAQDIRNWLTDESIDPSISQSIKEPLVTFSEQPQSLEELLIITGQQSTEWKTISIEIPKDNSFTTNFTIDKGNGRQPQKKSTVALNNFTGEVIKWESFSQKSKSSRWRSYIRFLHTGEALGWLGQTIAGLVSLFSCILVWTGIALTYRRFIK</sequence>
<dbReference type="InterPro" id="IPR005625">
    <property type="entry name" value="PepSY-ass_TM"/>
</dbReference>
<dbReference type="EMBL" id="UINC01027281">
    <property type="protein sequence ID" value="SVB06253.1"/>
    <property type="molecule type" value="Genomic_DNA"/>
</dbReference>
<evidence type="ECO:0000256" key="1">
    <source>
        <dbReference type="SAM" id="Phobius"/>
    </source>
</evidence>
<dbReference type="AlphaFoldDB" id="A0A382AZ21"/>
<feature type="transmembrane region" description="Helical" evidence="1">
    <location>
        <begin position="7"/>
        <end position="33"/>
    </location>
</feature>
<feature type="transmembrane region" description="Helical" evidence="1">
    <location>
        <begin position="196"/>
        <end position="219"/>
    </location>
</feature>